<dbReference type="PANTHER" id="PTHR25466:SF11">
    <property type="entry name" value="GALECTIN 17-RELATED"/>
    <property type="match status" value="1"/>
</dbReference>
<accession>A0AAW2B5N1</accession>
<dbReference type="InterPro" id="IPR051713">
    <property type="entry name" value="T-cell_Activation_Regulation"/>
</dbReference>
<feature type="transmembrane region" description="Helical" evidence="11">
    <location>
        <begin position="333"/>
        <end position="352"/>
    </location>
</feature>
<keyword evidence="4 12" id="KW-0732">Signal</keyword>
<evidence type="ECO:0000256" key="8">
    <source>
        <dbReference type="ARBA" id="ARBA00023170"/>
    </source>
</evidence>
<dbReference type="PANTHER" id="PTHR25466">
    <property type="entry name" value="T-LYMPHOCYTE ACTIVATION ANTIGEN"/>
    <property type="match status" value="1"/>
</dbReference>
<dbReference type="InterPro" id="IPR003598">
    <property type="entry name" value="Ig_sub2"/>
</dbReference>
<dbReference type="SMART" id="SM00408">
    <property type="entry name" value="IGc2"/>
    <property type="match status" value="1"/>
</dbReference>
<dbReference type="SMART" id="SM00409">
    <property type="entry name" value="IG"/>
    <property type="match status" value="3"/>
</dbReference>
<evidence type="ECO:0000256" key="4">
    <source>
        <dbReference type="ARBA" id="ARBA00022729"/>
    </source>
</evidence>
<dbReference type="InterPro" id="IPR003599">
    <property type="entry name" value="Ig_sub"/>
</dbReference>
<evidence type="ECO:0000313" key="14">
    <source>
        <dbReference type="EMBL" id="KAK9981275.1"/>
    </source>
</evidence>
<protein>
    <recommendedName>
        <fullName evidence="13">Ig-like domain-containing protein</fullName>
    </recommendedName>
</protein>
<dbReference type="GO" id="GO:0042130">
    <property type="term" value="P:negative regulation of T cell proliferation"/>
    <property type="evidence" value="ECO:0007669"/>
    <property type="project" value="TreeGrafter"/>
</dbReference>
<dbReference type="GO" id="GO:0009897">
    <property type="term" value="C:external side of plasma membrane"/>
    <property type="evidence" value="ECO:0007669"/>
    <property type="project" value="TreeGrafter"/>
</dbReference>
<dbReference type="InterPro" id="IPR007110">
    <property type="entry name" value="Ig-like_dom"/>
</dbReference>
<keyword evidence="9" id="KW-0325">Glycoprotein</keyword>
<dbReference type="InterPro" id="IPR013783">
    <property type="entry name" value="Ig-like_fold"/>
</dbReference>
<feature type="chain" id="PRO_5043788894" description="Ig-like domain-containing protein" evidence="12">
    <location>
        <begin position="30"/>
        <end position="433"/>
    </location>
</feature>
<evidence type="ECO:0000256" key="6">
    <source>
        <dbReference type="ARBA" id="ARBA00023136"/>
    </source>
</evidence>
<keyword evidence="8" id="KW-0675">Receptor</keyword>
<keyword evidence="5 11" id="KW-1133">Transmembrane helix</keyword>
<evidence type="ECO:0000256" key="1">
    <source>
        <dbReference type="ARBA" id="ARBA00004251"/>
    </source>
</evidence>
<reference evidence="14 15" key="1">
    <citation type="submission" date="2024-05" db="EMBL/GenBank/DDBJ databases">
        <title>A high-quality chromosomal-level genome assembly of Topmouth culter (Culter alburnus).</title>
        <authorList>
            <person name="Zhao H."/>
        </authorList>
    </citation>
    <scope>NUCLEOTIDE SEQUENCE [LARGE SCALE GENOMIC DNA]</scope>
    <source>
        <strain evidence="14">CATC2023</strain>
        <tissue evidence="14">Muscle</tissue>
    </source>
</reference>
<evidence type="ECO:0000256" key="10">
    <source>
        <dbReference type="ARBA" id="ARBA00023319"/>
    </source>
</evidence>
<dbReference type="EMBL" id="JAWDJR010000001">
    <property type="protein sequence ID" value="KAK9981275.1"/>
    <property type="molecule type" value="Genomic_DNA"/>
</dbReference>
<dbReference type="GO" id="GO:0006955">
    <property type="term" value="P:immune response"/>
    <property type="evidence" value="ECO:0007669"/>
    <property type="project" value="TreeGrafter"/>
</dbReference>
<dbReference type="InterPro" id="IPR036179">
    <property type="entry name" value="Ig-like_dom_sf"/>
</dbReference>
<evidence type="ECO:0000256" key="7">
    <source>
        <dbReference type="ARBA" id="ARBA00023157"/>
    </source>
</evidence>
<dbReference type="PROSITE" id="PS50835">
    <property type="entry name" value="IG_LIKE"/>
    <property type="match status" value="1"/>
</dbReference>
<evidence type="ECO:0000313" key="15">
    <source>
        <dbReference type="Proteomes" id="UP001479290"/>
    </source>
</evidence>
<dbReference type="SUPFAM" id="SSF48726">
    <property type="entry name" value="Immunoglobulin"/>
    <property type="match status" value="1"/>
</dbReference>
<name>A0AAW2B5N1_CULAL</name>
<keyword evidence="7" id="KW-1015">Disulfide bond</keyword>
<feature type="domain" description="Ig-like" evidence="13">
    <location>
        <begin position="100"/>
        <end position="231"/>
    </location>
</feature>
<evidence type="ECO:0000256" key="12">
    <source>
        <dbReference type="SAM" id="SignalP"/>
    </source>
</evidence>
<dbReference type="Proteomes" id="UP001479290">
    <property type="component" value="Unassembled WGS sequence"/>
</dbReference>
<sequence>MPFWHAPARNPPGIHRYCLLLLFAICLDGILVPDAVKVRDTAIIPCNETCNGDVFWEFTTKNEKLDVLQCVQRTCTEGVNFKNRVNLSEKAGGLSLKLSPVLYNDEGWYNAMCDSTFLCRFHLEVFVPTNVNATIGRNVTLPCYARTEKQIADDAVNILWKKDDQIVLQVKKGITKYGSSFTDRASVSLHLYKDGDLSLTIFWVTTSDKGLYRCYHSAEEEHGHPGAVTLNVTALQKFYAKKFGDSLTLDLFGSDPVMVSFTGSTETLVCSVSGNNAVCSPEYANRVSVINNSLTLIGLTSSDSGMFTVKEKTGEVISINTVTVEGVTQRHHYIALSLLTAFALSCICLFFWCTCHRKSQAPEARYNYNAAESTADKEPSREPACIGLSQQETSPNISEDSVIYIPTPIEETMPMMTTEKQDSTVWSKGVEYL</sequence>
<evidence type="ECO:0000256" key="3">
    <source>
        <dbReference type="ARBA" id="ARBA00022692"/>
    </source>
</evidence>
<gene>
    <name evidence="14" type="ORF">ABG768_000828</name>
</gene>
<keyword evidence="15" id="KW-1185">Reference proteome</keyword>
<dbReference type="AlphaFoldDB" id="A0AAW2B5N1"/>
<proteinExistence type="predicted"/>
<evidence type="ECO:0000256" key="2">
    <source>
        <dbReference type="ARBA" id="ARBA00022475"/>
    </source>
</evidence>
<dbReference type="Gene3D" id="2.60.40.10">
    <property type="entry name" value="Immunoglobulins"/>
    <property type="match status" value="3"/>
</dbReference>
<evidence type="ECO:0000256" key="9">
    <source>
        <dbReference type="ARBA" id="ARBA00023180"/>
    </source>
</evidence>
<comment type="caution">
    <text evidence="14">The sequence shown here is derived from an EMBL/GenBank/DDBJ whole genome shotgun (WGS) entry which is preliminary data.</text>
</comment>
<keyword evidence="6 11" id="KW-0472">Membrane</keyword>
<dbReference type="GO" id="GO:0031295">
    <property type="term" value="P:T cell costimulation"/>
    <property type="evidence" value="ECO:0007669"/>
    <property type="project" value="TreeGrafter"/>
</dbReference>
<dbReference type="Pfam" id="PF07686">
    <property type="entry name" value="V-set"/>
    <property type="match status" value="1"/>
</dbReference>
<comment type="subcellular location">
    <subcellularLocation>
        <location evidence="1">Cell membrane</location>
        <topology evidence="1">Single-pass type I membrane protein</topology>
    </subcellularLocation>
</comment>
<evidence type="ECO:0000256" key="5">
    <source>
        <dbReference type="ARBA" id="ARBA00022989"/>
    </source>
</evidence>
<dbReference type="GO" id="GO:0007166">
    <property type="term" value="P:cell surface receptor signaling pathway"/>
    <property type="evidence" value="ECO:0007669"/>
    <property type="project" value="TreeGrafter"/>
</dbReference>
<organism evidence="14 15">
    <name type="scientific">Culter alburnus</name>
    <name type="common">Topmouth culter</name>
    <dbReference type="NCBI Taxonomy" id="194366"/>
    <lineage>
        <taxon>Eukaryota</taxon>
        <taxon>Metazoa</taxon>
        <taxon>Chordata</taxon>
        <taxon>Craniata</taxon>
        <taxon>Vertebrata</taxon>
        <taxon>Euteleostomi</taxon>
        <taxon>Actinopterygii</taxon>
        <taxon>Neopterygii</taxon>
        <taxon>Teleostei</taxon>
        <taxon>Ostariophysi</taxon>
        <taxon>Cypriniformes</taxon>
        <taxon>Xenocyprididae</taxon>
        <taxon>Xenocypridinae</taxon>
        <taxon>Culter</taxon>
    </lineage>
</organism>
<evidence type="ECO:0000256" key="11">
    <source>
        <dbReference type="SAM" id="Phobius"/>
    </source>
</evidence>
<keyword evidence="2" id="KW-1003">Cell membrane</keyword>
<evidence type="ECO:0000259" key="13">
    <source>
        <dbReference type="PROSITE" id="PS50835"/>
    </source>
</evidence>
<keyword evidence="3 11" id="KW-0812">Transmembrane</keyword>
<dbReference type="InterPro" id="IPR013106">
    <property type="entry name" value="Ig_V-set"/>
</dbReference>
<keyword evidence="10" id="KW-0393">Immunoglobulin domain</keyword>
<dbReference type="GO" id="GO:0071222">
    <property type="term" value="P:cellular response to lipopolysaccharide"/>
    <property type="evidence" value="ECO:0007669"/>
    <property type="project" value="TreeGrafter"/>
</dbReference>
<feature type="signal peptide" evidence="12">
    <location>
        <begin position="1"/>
        <end position="29"/>
    </location>
</feature>
<dbReference type="GO" id="GO:0042102">
    <property type="term" value="P:positive regulation of T cell proliferation"/>
    <property type="evidence" value="ECO:0007669"/>
    <property type="project" value="TreeGrafter"/>
</dbReference>